<evidence type="ECO:0000313" key="1">
    <source>
        <dbReference type="EMBL" id="KAJ4385268.1"/>
    </source>
</evidence>
<comment type="caution">
    <text evidence="1">The sequence shown here is derived from an EMBL/GenBank/DDBJ whole genome shotgun (WGS) entry which is preliminary data.</text>
</comment>
<sequence>MLIVTSDVGHLQQLLLDKAIVKETFTSIPAKAPEIGFLVLGQSSQQIAMAKGIGYQHFASLRSDVQRFAGVARSHGFRLILPLVDGRVTIEPLSPTIVLVGNRYDPYGAGSLKDQLQSPLIVCRRPQPRGVCRTSDRQRAWHQRTIYLCGRRSELLKTMCTPEMQGMAAVQASEAQFQQDRVVPDKSGLEVACINSPEGSTVLAGLNDAVNCGSL</sequence>
<gene>
    <name evidence="1" type="ORF">N0V93_010329</name>
</gene>
<protein>
    <submittedName>
        <fullName evidence="1">Uncharacterized protein</fullName>
    </submittedName>
</protein>
<organism evidence="1 2">
    <name type="scientific">Gnomoniopsis smithogilvyi</name>
    <dbReference type="NCBI Taxonomy" id="1191159"/>
    <lineage>
        <taxon>Eukaryota</taxon>
        <taxon>Fungi</taxon>
        <taxon>Dikarya</taxon>
        <taxon>Ascomycota</taxon>
        <taxon>Pezizomycotina</taxon>
        <taxon>Sordariomycetes</taxon>
        <taxon>Sordariomycetidae</taxon>
        <taxon>Diaporthales</taxon>
        <taxon>Gnomoniaceae</taxon>
        <taxon>Gnomoniopsis</taxon>
    </lineage>
</organism>
<dbReference type="AlphaFoldDB" id="A0A9W8YHR5"/>
<dbReference type="Gene3D" id="3.40.366.10">
    <property type="entry name" value="Malonyl-Coenzyme A Acyl Carrier Protein, domain 2"/>
    <property type="match status" value="1"/>
</dbReference>
<proteinExistence type="predicted"/>
<dbReference type="InterPro" id="IPR001227">
    <property type="entry name" value="Ac_transferase_dom_sf"/>
</dbReference>
<dbReference type="EMBL" id="JAPEVB010000008">
    <property type="protein sequence ID" value="KAJ4385268.1"/>
    <property type="molecule type" value="Genomic_DNA"/>
</dbReference>
<keyword evidence="2" id="KW-1185">Reference proteome</keyword>
<name>A0A9W8YHR5_9PEZI</name>
<dbReference type="Proteomes" id="UP001140453">
    <property type="component" value="Unassembled WGS sequence"/>
</dbReference>
<evidence type="ECO:0000313" key="2">
    <source>
        <dbReference type="Proteomes" id="UP001140453"/>
    </source>
</evidence>
<dbReference type="GO" id="GO:0016740">
    <property type="term" value="F:transferase activity"/>
    <property type="evidence" value="ECO:0007669"/>
    <property type="project" value="InterPro"/>
</dbReference>
<reference evidence="1" key="1">
    <citation type="submission" date="2022-10" db="EMBL/GenBank/DDBJ databases">
        <title>Tapping the CABI collections for fungal endophytes: first genome assemblies for Collariella, Neodidymelliopsis, Ascochyta clinopodiicola, Didymella pomorum, Didymosphaeria variabile, Neocosmospora piperis and Neocucurbitaria cava.</title>
        <authorList>
            <person name="Hill R."/>
        </authorList>
    </citation>
    <scope>NUCLEOTIDE SEQUENCE</scope>
    <source>
        <strain evidence="1">IMI 355082</strain>
    </source>
</reference>
<accession>A0A9W8YHR5</accession>